<dbReference type="Pfam" id="PF12146">
    <property type="entry name" value="Hydrolase_4"/>
    <property type="match status" value="1"/>
</dbReference>
<feature type="domain" description="Serine aminopeptidase S33" evidence="1">
    <location>
        <begin position="24"/>
        <end position="289"/>
    </location>
</feature>
<organism evidence="2 3">
    <name type="scientific">Spiroplasma cantharicola</name>
    <dbReference type="NCBI Taxonomy" id="362837"/>
    <lineage>
        <taxon>Bacteria</taxon>
        <taxon>Bacillati</taxon>
        <taxon>Mycoplasmatota</taxon>
        <taxon>Mollicutes</taxon>
        <taxon>Entomoplasmatales</taxon>
        <taxon>Spiroplasmataceae</taxon>
        <taxon>Spiroplasma</taxon>
    </lineage>
</organism>
<dbReference type="InterPro" id="IPR022742">
    <property type="entry name" value="Hydrolase_4"/>
</dbReference>
<dbReference type="STRING" id="362837.SCANT_v1c08900"/>
<dbReference type="EMBL" id="CP012622">
    <property type="protein sequence ID" value="ALD66796.1"/>
    <property type="molecule type" value="Genomic_DNA"/>
</dbReference>
<dbReference type="Gene3D" id="3.40.50.1820">
    <property type="entry name" value="alpha/beta hydrolase"/>
    <property type="match status" value="1"/>
</dbReference>
<reference evidence="2 3" key="1">
    <citation type="journal article" date="2015" name="Genome Announc.">
        <title>Complete Genome Sequence of Spiroplasma cantharicola CC-1T (DSM 21588), a Bacterium Isolated from Soldier Beetle (Cantharis carolinus).</title>
        <authorList>
            <person name="Lo W.S."/>
            <person name="Liu P.Y."/>
            <person name="Kuo C.H."/>
        </authorList>
    </citation>
    <scope>NUCLEOTIDE SEQUENCE [LARGE SCALE GENOMIC DNA]</scope>
    <source>
        <strain evidence="2 3">CC-1</strain>
    </source>
</reference>
<keyword evidence="3" id="KW-1185">Reference proteome</keyword>
<dbReference type="PANTHER" id="PTHR11614">
    <property type="entry name" value="PHOSPHOLIPASE-RELATED"/>
    <property type="match status" value="1"/>
</dbReference>
<dbReference type="PATRIC" id="fig|362837.3.peg.906"/>
<name>A0A0M4JTE3_9MOLU</name>
<protein>
    <submittedName>
        <fullName evidence="2">Lysophospholipase</fullName>
    </submittedName>
</protein>
<proteinExistence type="predicted"/>
<dbReference type="OrthoDB" id="9806902at2"/>
<dbReference type="Proteomes" id="UP000063919">
    <property type="component" value="Chromosome"/>
</dbReference>
<accession>A0A0M4JTE3</accession>
<gene>
    <name evidence="2" type="primary">pldB</name>
    <name evidence="2" type="ORF">SCANT_v1c08900</name>
</gene>
<evidence type="ECO:0000313" key="2">
    <source>
        <dbReference type="EMBL" id="ALD66796.1"/>
    </source>
</evidence>
<dbReference type="AlphaFoldDB" id="A0A0M4JTE3"/>
<sequence>MKELELFAQDGKKIHTYIWDDVKEVKGILQLVHGSCEHSKRYNDFAKFLNDNHWIVISNDHRGHGKTADLEKQELGYFADENGWKILVDDLFLINNYIKKNYSNKKIVMLGHSMGSFLARSYAIDYGETIEGLVLSGTAWESKLSLKFGVRVAKSRQKKFGAKNIDQFIWNLSYKKFNKKFNKEGNTGSEWLSIDKDNVRKFIEDPLCGQVFTTSAFKDLFEGLLYIQNKKSISNMRKDLPIILVSGSNDPVGQYGKKVIKTYKKFKKAKLKVGLKIYENLRHEILFDIDKELVAQDTLKFLNAI</sequence>
<dbReference type="SUPFAM" id="SSF53474">
    <property type="entry name" value="alpha/beta-Hydrolases"/>
    <property type="match status" value="1"/>
</dbReference>
<dbReference type="KEGG" id="scj:SCANT_v1c08900"/>
<evidence type="ECO:0000259" key="1">
    <source>
        <dbReference type="Pfam" id="PF12146"/>
    </source>
</evidence>
<dbReference type="InterPro" id="IPR029058">
    <property type="entry name" value="AB_hydrolase_fold"/>
</dbReference>
<evidence type="ECO:0000313" key="3">
    <source>
        <dbReference type="Proteomes" id="UP000063919"/>
    </source>
</evidence>
<dbReference type="InterPro" id="IPR051044">
    <property type="entry name" value="MAG_DAG_Lipase"/>
</dbReference>